<dbReference type="EMBL" id="UGOD01000001">
    <property type="protein sequence ID" value="STX50944.1"/>
    <property type="molecule type" value="Genomic_DNA"/>
</dbReference>
<dbReference type="Pfam" id="PF00583">
    <property type="entry name" value="Acetyltransf_1"/>
    <property type="match status" value="1"/>
</dbReference>
<proteinExistence type="predicted"/>
<dbReference type="Proteomes" id="UP000254794">
    <property type="component" value="Unassembled WGS sequence"/>
</dbReference>
<dbReference type="InterPro" id="IPR000182">
    <property type="entry name" value="GNAT_dom"/>
</dbReference>
<dbReference type="Pfam" id="PF13302">
    <property type="entry name" value="Acetyltransf_3"/>
    <property type="match status" value="1"/>
</dbReference>
<dbReference type="OrthoDB" id="9801656at2"/>
<gene>
    <name evidence="2" type="ORF">NCTC13316_01033</name>
</gene>
<organism evidence="2 3">
    <name type="scientific">Legionella busanensis</name>
    <dbReference type="NCBI Taxonomy" id="190655"/>
    <lineage>
        <taxon>Bacteria</taxon>
        <taxon>Pseudomonadati</taxon>
        <taxon>Pseudomonadota</taxon>
        <taxon>Gammaproteobacteria</taxon>
        <taxon>Legionellales</taxon>
        <taxon>Legionellaceae</taxon>
        <taxon>Legionella</taxon>
    </lineage>
</organism>
<dbReference type="CDD" id="cd04301">
    <property type="entry name" value="NAT_SF"/>
    <property type="match status" value="1"/>
</dbReference>
<sequence length="342" mass="40344">MTIILETKRLVLKTMTAKDLACLFNLRSNPRVMKFIGNGKVQKKEQVKEFIKLAPNYFKEYGLGFFNAFKKENGSFIGQAGLFHLGFDVNQPEIELAYRLLPEYWHQGYATELATALIKWGFNEKKLKRIIAMVHPENERSRRVLEKSGMSYLGMINFREERNPCYEIKKTIIFSDRIKLQPASIDDYPIIQNMTSYYAYDVSEYMQWPMEETGVCDIGLNYLRYFNKENTYPFLIRYDGELAGFAIIDKEVSDSNNDYNMAQFFIIRKFKGCGLGRQIAFQCFNQFPGRWEVFVMPGNEGAYRFWRKIVSEYTNHNFHEVSREVNQYPRNIFIFKSSKLKK</sequence>
<dbReference type="Gene3D" id="3.40.630.30">
    <property type="match status" value="2"/>
</dbReference>
<dbReference type="PROSITE" id="PS51186">
    <property type="entry name" value="GNAT"/>
    <property type="match status" value="2"/>
</dbReference>
<dbReference type="InterPro" id="IPR016181">
    <property type="entry name" value="Acyl_CoA_acyltransferase"/>
</dbReference>
<dbReference type="SUPFAM" id="SSF55729">
    <property type="entry name" value="Acyl-CoA N-acyltransferases (Nat)"/>
    <property type="match status" value="2"/>
</dbReference>
<feature type="domain" description="N-acetyltransferase" evidence="1">
    <location>
        <begin position="10"/>
        <end position="173"/>
    </location>
</feature>
<accession>A0A378JIH0</accession>
<dbReference type="InterPro" id="IPR051531">
    <property type="entry name" value="N-acetyltransferase"/>
</dbReference>
<reference evidence="2 3" key="1">
    <citation type="submission" date="2018-06" db="EMBL/GenBank/DDBJ databases">
        <authorList>
            <consortium name="Pathogen Informatics"/>
            <person name="Doyle S."/>
        </authorList>
    </citation>
    <scope>NUCLEOTIDE SEQUENCE [LARGE SCALE GENOMIC DNA]</scope>
    <source>
        <strain evidence="2 3">NCTC13316</strain>
    </source>
</reference>
<dbReference type="PANTHER" id="PTHR43792">
    <property type="entry name" value="GNAT FAMILY, PUTATIVE (AFU_ORTHOLOGUE AFUA_3G00765)-RELATED-RELATED"/>
    <property type="match status" value="1"/>
</dbReference>
<feature type="domain" description="N-acetyltransferase" evidence="1">
    <location>
        <begin position="178"/>
        <end position="341"/>
    </location>
</feature>
<name>A0A378JIH0_9GAMM</name>
<dbReference type="GO" id="GO:0016747">
    <property type="term" value="F:acyltransferase activity, transferring groups other than amino-acyl groups"/>
    <property type="evidence" value="ECO:0007669"/>
    <property type="project" value="InterPro"/>
</dbReference>
<evidence type="ECO:0000313" key="3">
    <source>
        <dbReference type="Proteomes" id="UP000254794"/>
    </source>
</evidence>
<protein>
    <submittedName>
        <fullName evidence="2">GNAT family acetyltransferase</fullName>
    </submittedName>
</protein>
<keyword evidence="3" id="KW-1185">Reference proteome</keyword>
<dbReference type="RefSeq" id="WP_115330614.1">
    <property type="nucleotide sequence ID" value="NZ_CAAAHP010000001.1"/>
</dbReference>
<evidence type="ECO:0000313" key="2">
    <source>
        <dbReference type="EMBL" id="STX50944.1"/>
    </source>
</evidence>
<dbReference type="PANTHER" id="PTHR43792:SF1">
    <property type="entry name" value="N-ACETYLTRANSFERASE DOMAIN-CONTAINING PROTEIN"/>
    <property type="match status" value="1"/>
</dbReference>
<keyword evidence="2" id="KW-0808">Transferase</keyword>
<evidence type="ECO:0000259" key="1">
    <source>
        <dbReference type="PROSITE" id="PS51186"/>
    </source>
</evidence>
<dbReference type="AlphaFoldDB" id="A0A378JIH0"/>